<name>A0A7R7XXZ9_9EURO</name>
<feature type="compositionally biased region" description="Basic and acidic residues" evidence="1">
    <location>
        <begin position="24"/>
        <end position="36"/>
    </location>
</feature>
<proteinExistence type="predicted"/>
<dbReference type="RefSeq" id="XP_041561109.1">
    <property type="nucleotide sequence ID" value="XM_041695372.1"/>
</dbReference>
<evidence type="ECO:0000313" key="2">
    <source>
        <dbReference type="EMBL" id="BCS28923.1"/>
    </source>
</evidence>
<accession>A0A7R7XXZ9</accession>
<evidence type="ECO:0000313" key="3">
    <source>
        <dbReference type="Proteomes" id="UP000654913"/>
    </source>
</evidence>
<keyword evidence="3" id="KW-1185">Reference proteome</keyword>
<dbReference type="GeneID" id="64978920"/>
<feature type="compositionally biased region" description="Basic residues" evidence="1">
    <location>
        <begin position="37"/>
        <end position="53"/>
    </location>
</feature>
<organism evidence="2 3">
    <name type="scientific">Aspergillus puulaauensis</name>
    <dbReference type="NCBI Taxonomy" id="1220207"/>
    <lineage>
        <taxon>Eukaryota</taxon>
        <taxon>Fungi</taxon>
        <taxon>Dikarya</taxon>
        <taxon>Ascomycota</taxon>
        <taxon>Pezizomycotina</taxon>
        <taxon>Eurotiomycetes</taxon>
        <taxon>Eurotiomycetidae</taxon>
        <taxon>Eurotiales</taxon>
        <taxon>Aspergillaceae</taxon>
        <taxon>Aspergillus</taxon>
    </lineage>
</organism>
<dbReference type="Proteomes" id="UP000654913">
    <property type="component" value="Chromosome 7"/>
</dbReference>
<feature type="region of interest" description="Disordered" evidence="1">
    <location>
        <begin position="23"/>
        <end position="53"/>
    </location>
</feature>
<dbReference type="KEGG" id="apuu:APUU_70493S"/>
<dbReference type="EMBL" id="AP024449">
    <property type="protein sequence ID" value="BCS28923.1"/>
    <property type="molecule type" value="Genomic_DNA"/>
</dbReference>
<gene>
    <name evidence="2" type="ORF">APUU_70493S</name>
</gene>
<dbReference type="AlphaFoldDB" id="A0A7R7XXZ9"/>
<sequence>MLTTRYNCMALHNIYGELVAQYEPSKEKPGSSDPRKCRLQKRKRKQKPRTAPKTKMIRSLYVSTTLEREIFILSRVAKIKGWNVVEIETVHLNICEVVPFLLRAFRPHFRRKRSFGAPGS</sequence>
<reference evidence="2" key="1">
    <citation type="submission" date="2021-01" db="EMBL/GenBank/DDBJ databases">
        <authorList>
            <consortium name="Aspergillus puulaauensis MK2 genome sequencing consortium"/>
            <person name="Kazuki M."/>
            <person name="Futagami T."/>
        </authorList>
    </citation>
    <scope>NUCLEOTIDE SEQUENCE</scope>
    <source>
        <strain evidence="2">MK2</strain>
    </source>
</reference>
<evidence type="ECO:0000256" key="1">
    <source>
        <dbReference type="SAM" id="MobiDB-lite"/>
    </source>
</evidence>
<protein>
    <submittedName>
        <fullName evidence="2">Uncharacterized protein</fullName>
    </submittedName>
</protein>
<reference evidence="2" key="2">
    <citation type="submission" date="2021-02" db="EMBL/GenBank/DDBJ databases">
        <title>Aspergillus puulaauensis MK2 genome sequence.</title>
        <authorList>
            <person name="Futagami T."/>
            <person name="Mori K."/>
            <person name="Kadooka C."/>
            <person name="Tanaka T."/>
        </authorList>
    </citation>
    <scope>NUCLEOTIDE SEQUENCE</scope>
    <source>
        <strain evidence="2">MK2</strain>
    </source>
</reference>